<dbReference type="Proteomes" id="UP000494108">
    <property type="component" value="Unassembled WGS sequence"/>
</dbReference>
<reference evidence="1 2" key="1">
    <citation type="submission" date="2020-04" db="EMBL/GenBank/DDBJ databases">
        <authorList>
            <person name="De Canck E."/>
        </authorList>
    </citation>
    <scope>NUCLEOTIDE SEQUENCE [LARGE SCALE GENOMIC DNA]</scope>
    <source>
        <strain evidence="1 2">LMG 3431</strain>
    </source>
</reference>
<name>A0A6S6YH69_9BURK</name>
<organism evidence="1 2">
    <name type="scientific">Achromobacter pestifer</name>
    <dbReference type="NCBI Taxonomy" id="1353889"/>
    <lineage>
        <taxon>Bacteria</taxon>
        <taxon>Pseudomonadati</taxon>
        <taxon>Pseudomonadota</taxon>
        <taxon>Betaproteobacteria</taxon>
        <taxon>Burkholderiales</taxon>
        <taxon>Alcaligenaceae</taxon>
        <taxon>Achromobacter</taxon>
    </lineage>
</organism>
<evidence type="ECO:0000313" key="2">
    <source>
        <dbReference type="Proteomes" id="UP000494108"/>
    </source>
</evidence>
<sequence length="136" mass="14032">MRQFHSDGGQPAIGQVFVFGSNEDGAHLGGAARAAFEQYGAAWAVAEGRTGHSYAIPTVASGLVAGALPLDAIGAAVARFIEYAAAHPHLRFFVTRIGCGIAGHRNADIAPMFATAPSNCSLPDTWAAILATNPKE</sequence>
<dbReference type="EMBL" id="CADIJX010000001">
    <property type="protein sequence ID" value="CAB3624498.1"/>
    <property type="molecule type" value="Genomic_DNA"/>
</dbReference>
<protein>
    <submittedName>
        <fullName evidence="1">Uncharacterized protein</fullName>
    </submittedName>
</protein>
<dbReference type="AlphaFoldDB" id="A0A6S6YH69"/>
<keyword evidence="2" id="KW-1185">Reference proteome</keyword>
<dbReference type="RefSeq" id="WP_175172396.1">
    <property type="nucleotide sequence ID" value="NZ_CADIJX010000001.1"/>
</dbReference>
<evidence type="ECO:0000313" key="1">
    <source>
        <dbReference type="EMBL" id="CAB3624498.1"/>
    </source>
</evidence>
<proteinExistence type="predicted"/>
<accession>A0A6S6YH69</accession>
<gene>
    <name evidence="1" type="ORF">LMG3431_00025</name>
</gene>